<accession>A0A165EID7</accession>
<evidence type="ECO:0000313" key="1">
    <source>
        <dbReference type="EMBL" id="KZV87007.1"/>
    </source>
</evidence>
<proteinExistence type="predicted"/>
<gene>
    <name evidence="1" type="ORF">EXIGLDRAFT_724148</name>
</gene>
<feature type="non-terminal residue" evidence="1">
    <location>
        <position position="71"/>
    </location>
</feature>
<name>A0A165EID7_EXIGL</name>
<keyword evidence="2" id="KW-1185">Reference proteome</keyword>
<organism evidence="1 2">
    <name type="scientific">Exidia glandulosa HHB12029</name>
    <dbReference type="NCBI Taxonomy" id="1314781"/>
    <lineage>
        <taxon>Eukaryota</taxon>
        <taxon>Fungi</taxon>
        <taxon>Dikarya</taxon>
        <taxon>Basidiomycota</taxon>
        <taxon>Agaricomycotina</taxon>
        <taxon>Agaricomycetes</taxon>
        <taxon>Auriculariales</taxon>
        <taxon>Exidiaceae</taxon>
        <taxon>Exidia</taxon>
    </lineage>
</organism>
<reference evidence="1 2" key="1">
    <citation type="journal article" date="2016" name="Mol. Biol. Evol.">
        <title>Comparative Genomics of Early-Diverging Mushroom-Forming Fungi Provides Insights into the Origins of Lignocellulose Decay Capabilities.</title>
        <authorList>
            <person name="Nagy L.G."/>
            <person name="Riley R."/>
            <person name="Tritt A."/>
            <person name="Adam C."/>
            <person name="Daum C."/>
            <person name="Floudas D."/>
            <person name="Sun H."/>
            <person name="Yadav J.S."/>
            <person name="Pangilinan J."/>
            <person name="Larsson K.H."/>
            <person name="Matsuura K."/>
            <person name="Barry K."/>
            <person name="Labutti K."/>
            <person name="Kuo R."/>
            <person name="Ohm R.A."/>
            <person name="Bhattacharya S.S."/>
            <person name="Shirouzu T."/>
            <person name="Yoshinaga Y."/>
            <person name="Martin F.M."/>
            <person name="Grigoriev I.V."/>
            <person name="Hibbett D.S."/>
        </authorList>
    </citation>
    <scope>NUCLEOTIDE SEQUENCE [LARGE SCALE GENOMIC DNA]</scope>
    <source>
        <strain evidence="1 2">HHB12029</strain>
    </source>
</reference>
<dbReference type="InParanoid" id="A0A165EID7"/>
<dbReference type="AlphaFoldDB" id="A0A165EID7"/>
<dbReference type="Proteomes" id="UP000077266">
    <property type="component" value="Unassembled WGS sequence"/>
</dbReference>
<dbReference type="EMBL" id="KV426138">
    <property type="protein sequence ID" value="KZV87007.1"/>
    <property type="molecule type" value="Genomic_DNA"/>
</dbReference>
<sequence length="71" mass="8431">MWEERASEYTHRNRYLGSKSQVSIQSRRAEGKEESEKIGKVWVIFKDIAEAELKSRCMHHSRRWARAPALK</sequence>
<evidence type="ECO:0000313" key="2">
    <source>
        <dbReference type="Proteomes" id="UP000077266"/>
    </source>
</evidence>
<protein>
    <submittedName>
        <fullName evidence="1">Uncharacterized protein</fullName>
    </submittedName>
</protein>